<reference evidence="1" key="1">
    <citation type="journal article" date="2014" name="Int. J. Syst. Evol. Microbiol.">
        <title>Complete genome sequence of Corynebacterium casei LMG S-19264T (=DSM 44701T), isolated from a smear-ripened cheese.</title>
        <authorList>
            <consortium name="US DOE Joint Genome Institute (JGI-PGF)"/>
            <person name="Walter F."/>
            <person name="Albersmeier A."/>
            <person name="Kalinowski J."/>
            <person name="Ruckert C."/>
        </authorList>
    </citation>
    <scope>NUCLEOTIDE SEQUENCE</scope>
    <source>
        <strain evidence="1">CGMCC 4.7138</strain>
    </source>
</reference>
<dbReference type="RefSeq" id="WP_142575376.1">
    <property type="nucleotide sequence ID" value="NZ_BMMN01000007.1"/>
</dbReference>
<gene>
    <name evidence="1" type="ORF">GCM10011574_43560</name>
</gene>
<dbReference type="EMBL" id="BMMN01000007">
    <property type="protein sequence ID" value="GGO18689.1"/>
    <property type="molecule type" value="Genomic_DNA"/>
</dbReference>
<evidence type="ECO:0000313" key="2">
    <source>
        <dbReference type="Proteomes" id="UP000653480"/>
    </source>
</evidence>
<accession>A0A8H9H1I5</accession>
<dbReference type="AlphaFoldDB" id="A0A8H9H1I5"/>
<comment type="caution">
    <text evidence="1">The sequence shown here is derived from an EMBL/GenBank/DDBJ whole genome shotgun (WGS) entry which is preliminary data.</text>
</comment>
<proteinExistence type="predicted"/>
<organism evidence="1 2">
    <name type="scientific">Microbispora bryophytorum</name>
    <dbReference type="NCBI Taxonomy" id="1460882"/>
    <lineage>
        <taxon>Bacteria</taxon>
        <taxon>Bacillati</taxon>
        <taxon>Actinomycetota</taxon>
        <taxon>Actinomycetes</taxon>
        <taxon>Streptosporangiales</taxon>
        <taxon>Streptosporangiaceae</taxon>
        <taxon>Microbispora</taxon>
    </lineage>
</organism>
<evidence type="ECO:0000313" key="1">
    <source>
        <dbReference type="EMBL" id="GGO18689.1"/>
    </source>
</evidence>
<sequence>MAFDYPVRAEAAEENHCFEDLPTEWSEDWVIEVTPREVDEEADSAVIGPMSAKQAWDYVHELLELRPYWTYVPQPLYEPHPHYTRAR</sequence>
<keyword evidence="2" id="KW-1185">Reference proteome</keyword>
<dbReference type="OrthoDB" id="5192147at2"/>
<protein>
    <submittedName>
        <fullName evidence="1">Uncharacterized protein</fullName>
    </submittedName>
</protein>
<dbReference type="Proteomes" id="UP000653480">
    <property type="component" value="Unassembled WGS sequence"/>
</dbReference>
<name>A0A8H9H1I5_9ACTN</name>
<reference evidence="1" key="2">
    <citation type="submission" date="2020-09" db="EMBL/GenBank/DDBJ databases">
        <authorList>
            <person name="Sun Q."/>
            <person name="Zhou Y."/>
        </authorList>
    </citation>
    <scope>NUCLEOTIDE SEQUENCE</scope>
    <source>
        <strain evidence="1">CGMCC 4.7138</strain>
    </source>
</reference>